<dbReference type="InterPro" id="IPR008969">
    <property type="entry name" value="CarboxyPept-like_regulatory"/>
</dbReference>
<sequence length="308" mass="34623">MKSKQLILHRQVQDLCAFDLKHQTKLQEDTNYNDLMAPIREVNAELAVLVPKQALSSKAYTINKNNLFEIMVGNCAKVNDLIISYGTLHEFEIFSSVEGCFEHQLHNCKEEEALIRADSLLSIVANNATQATAAKVDEDLKSALETSITNFSNVISAPKDFRVEHADITKQIDVLLDKYNLLVKRGLMLYMRSVYAESDPDLFDEFLVIMTKDNASSRQRALQGMFSNAKTGESIRNVRISIDGKKAVTHRGKQGGFYIQTLSAGEHELRFSKKGYLDVVMQVVVLPEHTLQLDVKLEAVETNKPVMA</sequence>
<protein>
    <recommendedName>
        <fullName evidence="1">PEGA domain-containing protein</fullName>
    </recommendedName>
</protein>
<dbReference type="AlphaFoldDB" id="A0A419WF47"/>
<dbReference type="OrthoDB" id="1127455at2"/>
<dbReference type="RefSeq" id="WP_120241918.1">
    <property type="nucleotide sequence ID" value="NZ_RAPQ01000015.1"/>
</dbReference>
<accession>A0A419WF47</accession>
<dbReference type="Pfam" id="PF08308">
    <property type="entry name" value="PEGA"/>
    <property type="match status" value="1"/>
</dbReference>
<keyword evidence="3" id="KW-1185">Reference proteome</keyword>
<evidence type="ECO:0000313" key="3">
    <source>
        <dbReference type="Proteomes" id="UP000284531"/>
    </source>
</evidence>
<evidence type="ECO:0000313" key="2">
    <source>
        <dbReference type="EMBL" id="RKD94087.1"/>
    </source>
</evidence>
<reference evidence="2 3" key="1">
    <citation type="submission" date="2018-09" db="EMBL/GenBank/DDBJ databases">
        <title>Genomic Encyclopedia of Archaeal and Bacterial Type Strains, Phase II (KMG-II): from individual species to whole genera.</title>
        <authorList>
            <person name="Goeker M."/>
        </authorList>
    </citation>
    <scope>NUCLEOTIDE SEQUENCE [LARGE SCALE GENOMIC DNA]</scope>
    <source>
        <strain evidence="2 3">DSM 21950</strain>
    </source>
</reference>
<dbReference type="SUPFAM" id="SSF49464">
    <property type="entry name" value="Carboxypeptidase regulatory domain-like"/>
    <property type="match status" value="1"/>
</dbReference>
<feature type="domain" description="PEGA" evidence="1">
    <location>
        <begin position="260"/>
        <end position="299"/>
    </location>
</feature>
<dbReference type="InterPro" id="IPR013229">
    <property type="entry name" value="PEGA"/>
</dbReference>
<dbReference type="Proteomes" id="UP000284531">
    <property type="component" value="Unassembled WGS sequence"/>
</dbReference>
<proteinExistence type="predicted"/>
<evidence type="ECO:0000259" key="1">
    <source>
        <dbReference type="Pfam" id="PF08308"/>
    </source>
</evidence>
<dbReference type="Gene3D" id="2.60.40.1120">
    <property type="entry name" value="Carboxypeptidase-like, regulatory domain"/>
    <property type="match status" value="1"/>
</dbReference>
<dbReference type="EMBL" id="RAPQ01000015">
    <property type="protein sequence ID" value="RKD94087.1"/>
    <property type="molecule type" value="Genomic_DNA"/>
</dbReference>
<comment type="caution">
    <text evidence="2">The sequence shown here is derived from an EMBL/GenBank/DDBJ whole genome shotgun (WGS) entry which is preliminary data.</text>
</comment>
<gene>
    <name evidence="2" type="ORF">BXY64_4250</name>
</gene>
<organism evidence="2 3">
    <name type="scientific">Marinifilum flexuosum</name>
    <dbReference type="NCBI Taxonomy" id="1117708"/>
    <lineage>
        <taxon>Bacteria</taxon>
        <taxon>Pseudomonadati</taxon>
        <taxon>Bacteroidota</taxon>
        <taxon>Bacteroidia</taxon>
        <taxon>Marinilabiliales</taxon>
        <taxon>Marinifilaceae</taxon>
    </lineage>
</organism>
<name>A0A419WF47_9BACT</name>